<dbReference type="GO" id="GO:0009099">
    <property type="term" value="P:L-valine biosynthetic process"/>
    <property type="evidence" value="ECO:0007669"/>
    <property type="project" value="UniProtKB-UniRule"/>
</dbReference>
<feature type="domain" description="Dihydroxy-acid/6-phosphogluconate dehydratase C-terminal" evidence="17">
    <location>
        <begin position="406"/>
        <end position="606"/>
    </location>
</feature>
<feature type="binding site" description="via carbamate group" evidence="15">
    <location>
        <position position="124"/>
    </location>
    <ligand>
        <name>Mg(2+)</name>
        <dbReference type="ChEBI" id="CHEBI:18420"/>
    </ligand>
</feature>
<keyword evidence="5 15" id="KW-0479">Metal-binding</keyword>
<dbReference type="Pfam" id="PF00920">
    <property type="entry name" value="ILVD_EDD_N"/>
    <property type="match status" value="1"/>
</dbReference>
<comment type="pathway">
    <text evidence="12 15">Amino-acid biosynthesis; L-valine biosynthesis; L-valine from pyruvate: step 3/4.</text>
</comment>
<evidence type="ECO:0000256" key="12">
    <source>
        <dbReference type="ARBA" id="ARBA00029436"/>
    </source>
</evidence>
<protein>
    <recommendedName>
        <fullName evidence="14 15">Dihydroxy-acid dehydratase</fullName>
        <shortName evidence="15">DAD</shortName>
        <ecNumber evidence="14 15">4.2.1.9</ecNumber>
    </recommendedName>
</protein>
<evidence type="ECO:0000256" key="2">
    <source>
        <dbReference type="ARBA" id="ARBA00006486"/>
    </source>
</evidence>
<dbReference type="AlphaFoldDB" id="A0A7W5PC20"/>
<evidence type="ECO:0000313" key="18">
    <source>
        <dbReference type="EMBL" id="MBB3332408.1"/>
    </source>
</evidence>
<keyword evidence="9 15" id="KW-0456">Lyase</keyword>
<feature type="domain" description="Dihydroxy-acid/6-phosphogluconate dehydratase N-terminal" evidence="16">
    <location>
        <begin position="34"/>
        <end position="357"/>
    </location>
</feature>
<comment type="catalytic activity">
    <reaction evidence="15">
        <text>(2R,3R)-2,3-dihydroxy-3-methylpentanoate = (S)-3-methyl-2-oxopentanoate + H2O</text>
        <dbReference type="Rhea" id="RHEA:27694"/>
        <dbReference type="ChEBI" id="CHEBI:15377"/>
        <dbReference type="ChEBI" id="CHEBI:35146"/>
        <dbReference type="ChEBI" id="CHEBI:49258"/>
        <dbReference type="EC" id="4.2.1.9"/>
    </reaction>
</comment>
<dbReference type="InterPro" id="IPR037237">
    <property type="entry name" value="IlvD/EDD_N"/>
</dbReference>
<keyword evidence="3 15" id="KW-0028">Amino-acid biosynthesis</keyword>
<feature type="binding site" evidence="15">
    <location>
        <position position="489"/>
    </location>
    <ligand>
        <name>Mg(2+)</name>
        <dbReference type="ChEBI" id="CHEBI:18420"/>
    </ligand>
</feature>
<evidence type="ECO:0000256" key="4">
    <source>
        <dbReference type="ARBA" id="ARBA00022714"/>
    </source>
</evidence>
<accession>A0A7W5PC20</accession>
<evidence type="ECO:0000259" key="16">
    <source>
        <dbReference type="Pfam" id="PF00920"/>
    </source>
</evidence>
<feature type="binding site" evidence="15">
    <location>
        <position position="123"/>
    </location>
    <ligand>
        <name>Mg(2+)</name>
        <dbReference type="ChEBI" id="CHEBI:18420"/>
    </ligand>
</feature>
<dbReference type="EC" id="4.2.1.9" evidence="14 15"/>
<dbReference type="NCBIfam" id="NF009103">
    <property type="entry name" value="PRK12448.1"/>
    <property type="match status" value="1"/>
</dbReference>
<comment type="similarity">
    <text evidence="2 15">Belongs to the IlvD/Edd family.</text>
</comment>
<evidence type="ECO:0000256" key="3">
    <source>
        <dbReference type="ARBA" id="ARBA00022605"/>
    </source>
</evidence>
<evidence type="ECO:0000256" key="11">
    <source>
        <dbReference type="ARBA" id="ARBA00029304"/>
    </source>
</evidence>
<keyword evidence="10 15" id="KW-0100">Branched-chain amino acid biosynthesis</keyword>
<dbReference type="GO" id="GO:0000287">
    <property type="term" value="F:magnesium ion binding"/>
    <property type="evidence" value="ECO:0007669"/>
    <property type="project" value="UniProtKB-UniRule"/>
</dbReference>
<dbReference type="SUPFAM" id="SSF52016">
    <property type="entry name" value="LeuD/IlvD-like"/>
    <property type="match status" value="1"/>
</dbReference>
<dbReference type="UniPathway" id="UPA00047">
    <property type="reaction ID" value="UER00057"/>
</dbReference>
<feature type="modified residue" description="N6-carboxylysine" evidence="15">
    <location>
        <position position="124"/>
    </location>
</feature>
<dbReference type="GO" id="GO:0005829">
    <property type="term" value="C:cytosol"/>
    <property type="evidence" value="ECO:0007669"/>
    <property type="project" value="TreeGrafter"/>
</dbReference>
<dbReference type="HAMAP" id="MF_00012">
    <property type="entry name" value="IlvD"/>
    <property type="match status" value="1"/>
</dbReference>
<organism evidence="18 19">
    <name type="scientific">Halomonas campaniensis</name>
    <dbReference type="NCBI Taxonomy" id="213554"/>
    <lineage>
        <taxon>Bacteria</taxon>
        <taxon>Pseudomonadati</taxon>
        <taxon>Pseudomonadota</taxon>
        <taxon>Gammaproteobacteria</taxon>
        <taxon>Oceanospirillales</taxon>
        <taxon>Halomonadaceae</taxon>
        <taxon>Halomonas</taxon>
    </lineage>
</organism>
<evidence type="ECO:0000256" key="8">
    <source>
        <dbReference type="ARBA" id="ARBA00023014"/>
    </source>
</evidence>
<comment type="pathway">
    <text evidence="13 15">Amino-acid biosynthesis; L-isoleucine biosynthesis; L-isoleucine from 2-oxobutanoate: step 3/4.</text>
</comment>
<reference evidence="18 19" key="1">
    <citation type="submission" date="2020-08" db="EMBL/GenBank/DDBJ databases">
        <title>Genomic Encyclopedia of Archaeal and Bacterial Type Strains, Phase II (KMG-II): from individual species to whole genera.</title>
        <authorList>
            <person name="Goeker M."/>
        </authorList>
    </citation>
    <scope>NUCLEOTIDE SEQUENCE [LARGE SCALE GENOMIC DNA]</scope>
    <source>
        <strain evidence="18 19">5AG</strain>
    </source>
</reference>
<dbReference type="GO" id="GO:0004160">
    <property type="term" value="F:dihydroxy-acid dehydratase activity"/>
    <property type="evidence" value="ECO:0007669"/>
    <property type="project" value="UniProtKB-UniRule"/>
</dbReference>
<dbReference type="Proteomes" id="UP000553442">
    <property type="component" value="Unassembled WGS sequence"/>
</dbReference>
<dbReference type="InterPro" id="IPR004404">
    <property type="entry name" value="DihydroxyA_deHydtase"/>
</dbReference>
<evidence type="ECO:0000256" key="9">
    <source>
        <dbReference type="ARBA" id="ARBA00023239"/>
    </source>
</evidence>
<dbReference type="InterPro" id="IPR056740">
    <property type="entry name" value="ILV_EDD_C"/>
</dbReference>
<dbReference type="InterPro" id="IPR000581">
    <property type="entry name" value="ILV_EDD_N"/>
</dbReference>
<dbReference type="PANTHER" id="PTHR43661:SF3">
    <property type="entry name" value="D-XYLONATE DEHYDRATASE YAGF-RELATED"/>
    <property type="match status" value="1"/>
</dbReference>
<evidence type="ECO:0000256" key="15">
    <source>
        <dbReference type="HAMAP-Rule" id="MF_00012"/>
    </source>
</evidence>
<dbReference type="FunFam" id="3.50.30.80:FF:000001">
    <property type="entry name" value="Dihydroxy-acid dehydratase"/>
    <property type="match status" value="1"/>
</dbReference>
<dbReference type="EMBL" id="JACHZF010000031">
    <property type="protein sequence ID" value="MBB3332408.1"/>
    <property type="molecule type" value="Genomic_DNA"/>
</dbReference>
<comment type="function">
    <text evidence="15">Functions in the biosynthesis of branched-chain amino acids. Catalyzes the dehydration of (2R,3R)-2,3-dihydroxy-3-methylpentanoate (2,3-dihydroxy-3-methylvalerate) into 2-oxo-3-methylpentanoate (2-oxo-3-methylvalerate) and of (2R)-2,3-dihydroxy-3-methylbutanoate (2,3-dihydroxyisovalerate) into 2-oxo-3-methylbutanoate (2-oxoisovalerate), the penultimate precursor to L-isoleucine and L-valine, respectively.</text>
</comment>
<sequence>MPEYRSRTTTAGRNMAGARALWRATGMKDEDFHKPIIAVANSFTQFVPGHVHLKDMGQLVAREIEKAGGVAKEFNTIAVDDGIAMGHDGMLYSLPSRDLIADSVEYMVNAHCADALVCISNCDKITPGMLNAAMRLNIPVIFVSGGPMEAGKTKLLDHNIDLIDAMIYAADDQYSDEQIEEIERSACPTCGSCSGMFTANSMNCLMEALGLALPGNGTVLATHADRRRLFEEAGSRIVTLAKRYYEGDEAHLLPRAIGSKAAFRNAMTLDIAMGGSTNTILHLLAAAQEAEVDFTMADIDRLSREVPQLCKLAPNTQQYHIEDCHRAGGIMAILGELDRAGVLDTRVPTVYGDTLKDALDAWDIMRNPSAEVVEFYKAGPGGIPTQTAFSQAARWPSLDGDRANGCIRDLEHAFSREGGLAVLFGNIALDGCVVKTAGVDESILVFEGPAHVVESQDQAVEHVLGGLVKPGEVVVVRYEGPRGGPGMQEMLYPTSYLKSKGLGKVCALMTDGRFSGGSSGLSIGHVSPEAAAGGAIGLIESGDIIQIDIPNRSINVRLTDAELAARREAEEAKGAAAWKPSIQRDRKVSAALKAYAMLATSADKGAVRDLSKLD</sequence>
<comment type="caution">
    <text evidence="18">The sequence shown here is derived from an EMBL/GenBank/DDBJ whole genome shotgun (WGS) entry which is preliminary data.</text>
</comment>
<name>A0A7W5PC20_9GAMM</name>
<proteinExistence type="inferred from homology"/>
<dbReference type="SUPFAM" id="SSF143975">
    <property type="entry name" value="IlvD/EDD N-terminal domain-like"/>
    <property type="match status" value="1"/>
</dbReference>
<dbReference type="PANTHER" id="PTHR43661">
    <property type="entry name" value="D-XYLONATE DEHYDRATASE"/>
    <property type="match status" value="1"/>
</dbReference>
<evidence type="ECO:0000256" key="6">
    <source>
        <dbReference type="ARBA" id="ARBA00022842"/>
    </source>
</evidence>
<dbReference type="InterPro" id="IPR020558">
    <property type="entry name" value="DiOHA_6PGluconate_deHydtase_CS"/>
</dbReference>
<keyword evidence="7 15" id="KW-0408">Iron</keyword>
<comment type="caution">
    <text evidence="15">Lacks conserved residue(s) required for the propagation of feature annotation.</text>
</comment>
<feature type="binding site" evidence="15">
    <location>
        <position position="81"/>
    </location>
    <ligand>
        <name>Mg(2+)</name>
        <dbReference type="ChEBI" id="CHEBI:18420"/>
    </ligand>
</feature>
<evidence type="ECO:0000256" key="1">
    <source>
        <dbReference type="ARBA" id="ARBA00001946"/>
    </source>
</evidence>
<comment type="cofactor">
    <cofactor evidence="15">
        <name>[2Fe-2S] cluster</name>
        <dbReference type="ChEBI" id="CHEBI:190135"/>
    </cofactor>
    <text evidence="15">Binds 1 [2Fe-2S] cluster per subunit. This cluster acts as a Lewis acid cofactor.</text>
</comment>
<dbReference type="Gene3D" id="3.50.30.80">
    <property type="entry name" value="IlvD/EDD C-terminal domain-like"/>
    <property type="match status" value="1"/>
</dbReference>
<evidence type="ECO:0000256" key="10">
    <source>
        <dbReference type="ARBA" id="ARBA00023304"/>
    </source>
</evidence>
<dbReference type="RefSeq" id="WP_183333918.1">
    <property type="nucleotide sequence ID" value="NZ_JACHZF010000031.1"/>
</dbReference>
<comment type="subunit">
    <text evidence="15">Homodimer.</text>
</comment>
<comment type="cofactor">
    <cofactor evidence="1 15">
        <name>Mg(2+)</name>
        <dbReference type="ChEBI" id="CHEBI:18420"/>
    </cofactor>
</comment>
<keyword evidence="4 15" id="KW-0001">2Fe-2S</keyword>
<evidence type="ECO:0000313" key="19">
    <source>
        <dbReference type="Proteomes" id="UP000553442"/>
    </source>
</evidence>
<keyword evidence="6 15" id="KW-0460">Magnesium</keyword>
<dbReference type="GO" id="GO:0051537">
    <property type="term" value="F:2 iron, 2 sulfur cluster binding"/>
    <property type="evidence" value="ECO:0007669"/>
    <property type="project" value="UniProtKB-UniRule"/>
</dbReference>
<comment type="catalytic activity">
    <reaction evidence="11">
        <text>(2R)-2,3-dihydroxy-3-methylbutanoate = 3-methyl-2-oxobutanoate + H2O</text>
        <dbReference type="Rhea" id="RHEA:24809"/>
        <dbReference type="ChEBI" id="CHEBI:11851"/>
        <dbReference type="ChEBI" id="CHEBI:15377"/>
        <dbReference type="ChEBI" id="CHEBI:49072"/>
        <dbReference type="EC" id="4.2.1.9"/>
    </reaction>
    <physiologicalReaction direction="left-to-right" evidence="11">
        <dbReference type="Rhea" id="RHEA:24810"/>
    </physiologicalReaction>
</comment>
<keyword evidence="8 15" id="KW-0411">Iron-sulfur</keyword>
<dbReference type="InterPro" id="IPR042096">
    <property type="entry name" value="Dihydro-acid_dehy_C"/>
</dbReference>
<dbReference type="NCBIfam" id="TIGR00110">
    <property type="entry name" value="ilvD"/>
    <property type="match status" value="1"/>
</dbReference>
<evidence type="ECO:0000256" key="13">
    <source>
        <dbReference type="ARBA" id="ARBA00029437"/>
    </source>
</evidence>
<evidence type="ECO:0000256" key="7">
    <source>
        <dbReference type="ARBA" id="ARBA00023004"/>
    </source>
</evidence>
<evidence type="ECO:0000256" key="5">
    <source>
        <dbReference type="ARBA" id="ARBA00022723"/>
    </source>
</evidence>
<evidence type="ECO:0000259" key="17">
    <source>
        <dbReference type="Pfam" id="PF24877"/>
    </source>
</evidence>
<dbReference type="PROSITE" id="PS00887">
    <property type="entry name" value="ILVD_EDD_2"/>
    <property type="match status" value="1"/>
</dbReference>
<dbReference type="Pfam" id="PF24877">
    <property type="entry name" value="ILV_EDD_C"/>
    <property type="match status" value="1"/>
</dbReference>
<evidence type="ECO:0000256" key="14">
    <source>
        <dbReference type="ARBA" id="ARBA00029490"/>
    </source>
</evidence>
<gene>
    <name evidence="15" type="primary">ilvD</name>
    <name evidence="18" type="ORF">BDK63_003302</name>
</gene>
<dbReference type="GO" id="GO:0009097">
    <property type="term" value="P:isoleucine biosynthetic process"/>
    <property type="evidence" value="ECO:0007669"/>
    <property type="project" value="UniProtKB-UniRule"/>
</dbReference>
<dbReference type="PROSITE" id="PS00886">
    <property type="entry name" value="ILVD_EDD_1"/>
    <property type="match status" value="1"/>
</dbReference>
<dbReference type="UniPathway" id="UPA00049">
    <property type="reaction ID" value="UER00061"/>
</dbReference>
<feature type="active site" description="Proton acceptor" evidence="15">
    <location>
        <position position="515"/>
    </location>
</feature>
<keyword evidence="19" id="KW-1185">Reference proteome</keyword>